<reference evidence="5 6" key="3">
    <citation type="journal article" date="2017" name="G3 (Bethesda)">
        <title>Comparative analysis highlights variable genome content of wheat rusts and divergence of the mating loci.</title>
        <authorList>
            <person name="Cuomo C.A."/>
            <person name="Bakkeren G."/>
            <person name="Khalil H.B."/>
            <person name="Panwar V."/>
            <person name="Joly D."/>
            <person name="Linning R."/>
            <person name="Sakthikumar S."/>
            <person name="Song X."/>
            <person name="Adiconis X."/>
            <person name="Fan L."/>
            <person name="Goldberg J.M."/>
            <person name="Levin J.Z."/>
            <person name="Young S."/>
            <person name="Zeng Q."/>
            <person name="Anikster Y."/>
            <person name="Bruce M."/>
            <person name="Wang M."/>
            <person name="Yin C."/>
            <person name="McCallum B."/>
            <person name="Szabo L.J."/>
            <person name="Hulbert S."/>
            <person name="Chen X."/>
            <person name="Fellers J.P."/>
        </authorList>
    </citation>
    <scope>NUCLEOTIDE SEQUENCE</scope>
    <source>
        <strain evidence="5">isolate 1-1 / race 1 (BBBD)</strain>
        <strain evidence="6">Isolate 1-1 / race 1 (BBBD)</strain>
    </source>
</reference>
<sequence>MTRLTSFRYICAWLLLVLWSDLCLGSPTPRKTPLDTHPDNNQPDLEADRALAPNITNLDSGDPTPNTTAPGDRNTNSNNIHPTGTNLNSSTTHDGIVDYNPSDDDEFDDDDDDNDDDDGDWNEDPSDDANTNDNVADCNPDTPTQPTWPDDGNQKSDSSSDQEQNGGKRLVAPNSTNPGQGSNIGKNISSSTQEHNTAHGLLISLRGMWHLTFFAIIWGNLLIIL</sequence>
<organism evidence="4">
    <name type="scientific">Puccinia triticina (isolate 1-1 / race 1 (BBBD))</name>
    <name type="common">Brown leaf rust fungus</name>
    <dbReference type="NCBI Taxonomy" id="630390"/>
    <lineage>
        <taxon>Eukaryota</taxon>
        <taxon>Fungi</taxon>
        <taxon>Dikarya</taxon>
        <taxon>Basidiomycota</taxon>
        <taxon>Pucciniomycotina</taxon>
        <taxon>Pucciniomycetes</taxon>
        <taxon>Pucciniales</taxon>
        <taxon>Pucciniaceae</taxon>
        <taxon>Puccinia</taxon>
    </lineage>
</organism>
<feature type="signal peptide" evidence="3">
    <location>
        <begin position="1"/>
        <end position="25"/>
    </location>
</feature>
<keyword evidence="2" id="KW-1133">Transmembrane helix</keyword>
<keyword evidence="3" id="KW-0732">Signal</keyword>
<evidence type="ECO:0000256" key="1">
    <source>
        <dbReference type="SAM" id="MobiDB-lite"/>
    </source>
</evidence>
<accession>A0A180GH40</accession>
<dbReference type="EMBL" id="ADAS02000071">
    <property type="protein sequence ID" value="OAV91995.1"/>
    <property type="molecule type" value="Genomic_DNA"/>
</dbReference>
<evidence type="ECO:0000256" key="2">
    <source>
        <dbReference type="SAM" id="Phobius"/>
    </source>
</evidence>
<feature type="compositionally biased region" description="Polar residues" evidence="1">
    <location>
        <begin position="155"/>
        <end position="165"/>
    </location>
</feature>
<reference evidence="4" key="1">
    <citation type="submission" date="2009-11" db="EMBL/GenBank/DDBJ databases">
        <authorList>
            <consortium name="The Broad Institute Genome Sequencing Platform"/>
            <person name="Ward D."/>
            <person name="Feldgarden M."/>
            <person name="Earl A."/>
            <person name="Young S.K."/>
            <person name="Zeng Q."/>
            <person name="Koehrsen M."/>
            <person name="Alvarado L."/>
            <person name="Berlin A."/>
            <person name="Bochicchio J."/>
            <person name="Borenstein D."/>
            <person name="Chapman S.B."/>
            <person name="Chen Z."/>
            <person name="Engels R."/>
            <person name="Freedman E."/>
            <person name="Gellesch M."/>
            <person name="Goldberg J."/>
            <person name="Griggs A."/>
            <person name="Gujja S."/>
            <person name="Heilman E."/>
            <person name="Heiman D."/>
            <person name="Hepburn T."/>
            <person name="Howarth C."/>
            <person name="Jen D."/>
            <person name="Larson L."/>
            <person name="Lewis B."/>
            <person name="Mehta T."/>
            <person name="Park D."/>
            <person name="Pearson M."/>
            <person name="Roberts A."/>
            <person name="Saif S."/>
            <person name="Shea T."/>
            <person name="Shenoy N."/>
            <person name="Sisk P."/>
            <person name="Stolte C."/>
            <person name="Sykes S."/>
            <person name="Thomson T."/>
            <person name="Walk T."/>
            <person name="White J."/>
            <person name="Yandava C."/>
            <person name="Izard J."/>
            <person name="Baranova O.V."/>
            <person name="Blanton J.M."/>
            <person name="Tanner A.C."/>
            <person name="Dewhirst F.E."/>
            <person name="Haas B."/>
            <person name="Nusbaum C."/>
            <person name="Birren B."/>
        </authorList>
    </citation>
    <scope>NUCLEOTIDE SEQUENCE [LARGE SCALE GENOMIC DNA]</scope>
    <source>
        <strain evidence="4">1-1 BBBD Race 1</strain>
    </source>
</reference>
<keyword evidence="6" id="KW-1185">Reference proteome</keyword>
<feature type="transmembrane region" description="Helical" evidence="2">
    <location>
        <begin position="207"/>
        <end position="224"/>
    </location>
</feature>
<feature type="compositionally biased region" description="Polar residues" evidence="1">
    <location>
        <begin position="54"/>
        <end position="93"/>
    </location>
</feature>
<feature type="region of interest" description="Disordered" evidence="1">
    <location>
        <begin position="53"/>
        <end position="191"/>
    </location>
</feature>
<proteinExistence type="predicted"/>
<evidence type="ECO:0000256" key="3">
    <source>
        <dbReference type="SAM" id="SignalP"/>
    </source>
</evidence>
<dbReference type="OrthoDB" id="10608762at2759"/>
<gene>
    <name evidence="4" type="ORF">PTTG_03598</name>
</gene>
<feature type="compositionally biased region" description="Polar residues" evidence="1">
    <location>
        <begin position="173"/>
        <end position="191"/>
    </location>
</feature>
<keyword evidence="2" id="KW-0812">Transmembrane</keyword>
<feature type="chain" id="PRO_5008109903" evidence="3">
    <location>
        <begin position="26"/>
        <end position="225"/>
    </location>
</feature>
<feature type="compositionally biased region" description="Acidic residues" evidence="1">
    <location>
        <begin position="101"/>
        <end position="127"/>
    </location>
</feature>
<protein>
    <submittedName>
        <fullName evidence="4 5">Uncharacterized protein</fullName>
    </submittedName>
</protein>
<dbReference type="VEuPathDB" id="FungiDB:PTTG_03598"/>
<feature type="compositionally biased region" description="Low complexity" evidence="1">
    <location>
        <begin position="140"/>
        <end position="151"/>
    </location>
</feature>
<reference evidence="4" key="2">
    <citation type="submission" date="2016-05" db="EMBL/GenBank/DDBJ databases">
        <title>Comparative analysis highlights variable genome content of wheat rusts and divergence of the mating loci.</title>
        <authorList>
            <person name="Cuomo C.A."/>
            <person name="Bakkeren G."/>
            <person name="Szabo L."/>
            <person name="Khalil H."/>
            <person name="Joly D."/>
            <person name="Goldberg J."/>
            <person name="Young S."/>
            <person name="Zeng Q."/>
            <person name="Fellers J."/>
        </authorList>
    </citation>
    <scope>NUCLEOTIDE SEQUENCE [LARGE SCALE GENOMIC DNA]</scope>
    <source>
        <strain evidence="4">1-1 BBBD Race 1</strain>
    </source>
</reference>
<evidence type="ECO:0000313" key="5">
    <source>
        <dbReference type="EnsemblFungi" id="PTTG_03598-t43_1-p1"/>
    </source>
</evidence>
<reference evidence="5" key="4">
    <citation type="submission" date="2025-05" db="UniProtKB">
        <authorList>
            <consortium name="EnsemblFungi"/>
        </authorList>
    </citation>
    <scope>IDENTIFICATION</scope>
    <source>
        <strain evidence="5">isolate 1-1 / race 1 (BBBD)</strain>
    </source>
</reference>
<dbReference type="AlphaFoldDB" id="A0A180GH40"/>
<evidence type="ECO:0000313" key="4">
    <source>
        <dbReference type="EMBL" id="OAV91995.1"/>
    </source>
</evidence>
<dbReference type="EnsemblFungi" id="PTTG_03598-t43_1">
    <property type="protein sequence ID" value="PTTG_03598-t43_1-p1"/>
    <property type="gene ID" value="PTTG_03598"/>
</dbReference>
<evidence type="ECO:0000313" key="6">
    <source>
        <dbReference type="Proteomes" id="UP000005240"/>
    </source>
</evidence>
<dbReference type="Proteomes" id="UP000005240">
    <property type="component" value="Unassembled WGS sequence"/>
</dbReference>
<name>A0A180GH40_PUCT1</name>
<keyword evidence="2" id="KW-0472">Membrane</keyword>